<proteinExistence type="predicted"/>
<dbReference type="SUPFAM" id="SSF52777">
    <property type="entry name" value="CoA-dependent acyltransferases"/>
    <property type="match status" value="4"/>
</dbReference>
<dbReference type="PROSITE" id="PS50075">
    <property type="entry name" value="CARRIER"/>
    <property type="match status" value="3"/>
</dbReference>
<dbReference type="InterPro" id="IPR000873">
    <property type="entry name" value="AMP-dep_synth/lig_dom"/>
</dbReference>
<dbReference type="InterPro" id="IPR020845">
    <property type="entry name" value="AMP-binding_CS"/>
</dbReference>
<organism evidence="5 6">
    <name type="scientific">Adineta ricciae</name>
    <name type="common">Rotifer</name>
    <dbReference type="NCBI Taxonomy" id="249248"/>
    <lineage>
        <taxon>Eukaryota</taxon>
        <taxon>Metazoa</taxon>
        <taxon>Spiralia</taxon>
        <taxon>Gnathifera</taxon>
        <taxon>Rotifera</taxon>
        <taxon>Eurotatoria</taxon>
        <taxon>Bdelloidea</taxon>
        <taxon>Adinetida</taxon>
        <taxon>Adinetidae</taxon>
        <taxon>Adineta</taxon>
    </lineage>
</organism>
<keyword evidence="1" id="KW-0596">Phosphopantetheine</keyword>
<dbReference type="PANTHER" id="PTHR45527">
    <property type="entry name" value="NONRIBOSOMAL PEPTIDE SYNTHETASE"/>
    <property type="match status" value="1"/>
</dbReference>
<gene>
    <name evidence="5" type="ORF">XAT740_LOCUS25866</name>
</gene>
<accession>A0A814ZM47</accession>
<comment type="caution">
    <text evidence="5">The sequence shown here is derived from an EMBL/GenBank/DDBJ whole genome shotgun (WGS) entry which is preliminary data.</text>
</comment>
<dbReference type="InterPro" id="IPR009081">
    <property type="entry name" value="PP-bd_ACP"/>
</dbReference>
<feature type="domain" description="Carrier" evidence="4">
    <location>
        <begin position="651"/>
        <end position="730"/>
    </location>
</feature>
<dbReference type="Pfam" id="PF00668">
    <property type="entry name" value="Condensation"/>
    <property type="match status" value="2"/>
</dbReference>
<dbReference type="InterPro" id="IPR042099">
    <property type="entry name" value="ANL_N_sf"/>
</dbReference>
<evidence type="ECO:0000313" key="6">
    <source>
        <dbReference type="Proteomes" id="UP000663828"/>
    </source>
</evidence>
<dbReference type="SMART" id="SM00823">
    <property type="entry name" value="PKS_PP"/>
    <property type="match status" value="1"/>
</dbReference>
<dbReference type="Gene3D" id="3.30.559.10">
    <property type="entry name" value="Chloramphenicol acetyltransferase-like domain"/>
    <property type="match status" value="2"/>
</dbReference>
<dbReference type="NCBIfam" id="TIGR01733">
    <property type="entry name" value="AA-adenyl-dom"/>
    <property type="match status" value="1"/>
</dbReference>
<dbReference type="InterPro" id="IPR023213">
    <property type="entry name" value="CAT-like_dom_sf"/>
</dbReference>
<feature type="domain" description="Carrier" evidence="4">
    <location>
        <begin position="2297"/>
        <end position="2374"/>
    </location>
</feature>
<dbReference type="NCBIfam" id="NF003417">
    <property type="entry name" value="PRK04813.1"/>
    <property type="match status" value="2"/>
</dbReference>
<dbReference type="EMBL" id="CAJNOR010002070">
    <property type="protein sequence ID" value="CAF1243498.1"/>
    <property type="molecule type" value="Genomic_DNA"/>
</dbReference>
<dbReference type="PROSITE" id="PS00455">
    <property type="entry name" value="AMP_BINDING"/>
    <property type="match status" value="2"/>
</dbReference>
<dbReference type="GO" id="GO:0016874">
    <property type="term" value="F:ligase activity"/>
    <property type="evidence" value="ECO:0007669"/>
    <property type="project" value="UniProtKB-KW"/>
</dbReference>
<dbReference type="Proteomes" id="UP000663828">
    <property type="component" value="Unassembled WGS sequence"/>
</dbReference>
<dbReference type="GO" id="GO:0005737">
    <property type="term" value="C:cytoplasm"/>
    <property type="evidence" value="ECO:0007669"/>
    <property type="project" value="TreeGrafter"/>
</dbReference>
<dbReference type="PANTHER" id="PTHR45527:SF1">
    <property type="entry name" value="FATTY ACID SYNTHASE"/>
    <property type="match status" value="1"/>
</dbReference>
<evidence type="ECO:0000256" key="3">
    <source>
        <dbReference type="ARBA" id="ARBA00022598"/>
    </source>
</evidence>
<evidence type="ECO:0000259" key="4">
    <source>
        <dbReference type="PROSITE" id="PS50075"/>
    </source>
</evidence>
<dbReference type="InterPro" id="IPR020806">
    <property type="entry name" value="PKS_PP-bd"/>
</dbReference>
<dbReference type="SUPFAM" id="SSF56801">
    <property type="entry name" value="Acetyl-CoA synthetase-like"/>
    <property type="match status" value="2"/>
</dbReference>
<dbReference type="Gene3D" id="3.40.50.12780">
    <property type="entry name" value="N-terminal domain of ligase-like"/>
    <property type="match status" value="2"/>
</dbReference>
<evidence type="ECO:0000256" key="2">
    <source>
        <dbReference type="ARBA" id="ARBA00022553"/>
    </source>
</evidence>
<dbReference type="Gene3D" id="3.30.559.30">
    <property type="entry name" value="Nonribosomal peptide synthetase, condensation domain"/>
    <property type="match status" value="3"/>
</dbReference>
<dbReference type="InterPro" id="IPR001242">
    <property type="entry name" value="Condensation_dom"/>
</dbReference>
<keyword evidence="6" id="KW-1185">Reference proteome</keyword>
<dbReference type="Pfam" id="PF00501">
    <property type="entry name" value="AMP-binding"/>
    <property type="match status" value="2"/>
</dbReference>
<dbReference type="Pfam" id="PF00550">
    <property type="entry name" value="PP-binding"/>
    <property type="match status" value="2"/>
</dbReference>
<protein>
    <recommendedName>
        <fullName evidence="4">Carrier domain-containing protein</fullName>
    </recommendedName>
</protein>
<dbReference type="InterPro" id="IPR036736">
    <property type="entry name" value="ACP-like_sf"/>
</dbReference>
<keyword evidence="3" id="KW-0436">Ligase</keyword>
<name>A0A814ZM47_ADIRI</name>
<dbReference type="SUPFAM" id="SSF47336">
    <property type="entry name" value="ACP-like"/>
    <property type="match status" value="3"/>
</dbReference>
<reference evidence="5" key="1">
    <citation type="submission" date="2021-02" db="EMBL/GenBank/DDBJ databases">
        <authorList>
            <person name="Nowell W R."/>
        </authorList>
    </citation>
    <scope>NUCLEOTIDE SEQUENCE</scope>
</reference>
<dbReference type="GO" id="GO:0044550">
    <property type="term" value="P:secondary metabolite biosynthetic process"/>
    <property type="evidence" value="ECO:0007669"/>
    <property type="project" value="TreeGrafter"/>
</dbReference>
<evidence type="ECO:0000256" key="1">
    <source>
        <dbReference type="ARBA" id="ARBA00022450"/>
    </source>
</evidence>
<feature type="domain" description="Carrier" evidence="4">
    <location>
        <begin position="1727"/>
        <end position="1803"/>
    </location>
</feature>
<dbReference type="GO" id="GO:0031177">
    <property type="term" value="F:phosphopantetheine binding"/>
    <property type="evidence" value="ECO:0007669"/>
    <property type="project" value="InterPro"/>
</dbReference>
<dbReference type="Pfam" id="PF13193">
    <property type="entry name" value="AMP-binding_C"/>
    <property type="match status" value="1"/>
</dbReference>
<dbReference type="InterPro" id="IPR045851">
    <property type="entry name" value="AMP-bd_C_sf"/>
</dbReference>
<dbReference type="InterPro" id="IPR025110">
    <property type="entry name" value="AMP-bd_C"/>
</dbReference>
<dbReference type="InterPro" id="IPR010071">
    <property type="entry name" value="AA_adenyl_dom"/>
</dbReference>
<dbReference type="CDD" id="cd05930">
    <property type="entry name" value="A_NRPS"/>
    <property type="match status" value="2"/>
</dbReference>
<dbReference type="Gene3D" id="1.10.1200.10">
    <property type="entry name" value="ACP-like"/>
    <property type="match status" value="3"/>
</dbReference>
<dbReference type="Gene3D" id="3.30.300.30">
    <property type="match status" value="2"/>
</dbReference>
<keyword evidence="2" id="KW-0597">Phosphoprotein</keyword>
<sequence length="2382" mass="275622">MHYGHFPYQYMGESTGREILFLVDSIHQDLNDQNLRLIPILSDHDDIISKYDLTCSMIYDIPRSSVTVSFKGSCDLFNRNTLSTMIQRFEYLLEQIFTCESSSIFKLSLLLPNEVELLRQIDLNNKFPHDINFLSIHEQIASRVIEHPQKLSTILDEQSLTYAELYENASIICDHLGKVYRIQSNDIVALCVERSLEMPLGILAILMAGGIYCPLAPNHPQERLEGILRQTNARCVLTHTATKYKFQSSIVNLSTFDASLNEFRRFDEQIRPTDQSIDQVAYIIFTSGSTGEPKGVQLTHRNLLLTVASYCSTGSILPTDTALQITPCSFDAHVPELLGCLMMGGTSILLHPDGNMDLDYISQLVETHQATYMHSVPSHLSVICEQLEKDKTFQRLNTIRSICSSGEPMDIRSLEKFRQNTRATIFNLYGPAECTDVSIYKITQDRNQMIEPSCIGPLSPNLSCLILDSFMQTILPDGLQLGELFVCGPSVFLGYFNRHDLTRAVLIDGLTNDGKQFYKTGDLVRLDAKGVLHYVGRRDFMVKLRGQRIELSEIENTIIDASSDVTRCVVVKYEDKKIGSEYLIAYVQTTMINIEQILQQKCQERLPFYMVPSFFILLHKLPLSQNGKIDRKRLPCPHMSIKLLHQQDNQQSKTEIERLVSTLWCEILQLDQIPSITISFFKFGGNSLLLMKLYHSYHRIIPFDTKALVISQFFRRSTIRDHAELLETHQTKSEVPWKSFHINKGPASFAQIRLFLHEHLRFRQDFHRISVYHIPLVYQIGETRISLQRLQRALSAVIEKQKILRTRIVFNEENNEIQQEILDESSIDVITTKVENEDELKKILYNEKTNCCLFNVNEGRVFRCHVIRRSAILSNDYFEPSDVIIFNFHHIAFDGASIEIFLRDLQEAYSSEKYLSMNNFDYIDYSMYEKRINMEEEKKFWKEHLNGFSYHYLQLPYDHFSDINNIRSGRGITKTFEVPMNIVKEIVNYLSESGITLYQLGLTIFYTFLFKLTQQTDLCILTLSANRQRSELENLVGIFVNTLPSRLIVEPQITLLRLVEHVKQLAFTTLSYSHLPYQDIISDAIKNNVLQTLFLVETHHDDKVKVDSDTFLCPLRLANTDVENVAKFDITCTMIYNVSTRTIKFALCASSDLFECDSIQLITDRFHLLINQIFSSFWSRPICELSVLLSHEMDLLKQFNISSKLLCPSNVFSITEQFTRRTEENHQKLAIILDDQCLTYAELFYFSQMIAHHLIHQYQVQSGDVIAQCIDRSIEMIIGILSILMCGGSYCPVSPDQSSTRICSLINQVKSKYVLTHHRTTHLIKSNEINIENILSLSMSLVPNVIKSDCLENIVYIVFTSGSTGEPKAIPINQRNFHLYIESFQQLSIMTHNDTILQITPSTFDIHMQDILGSLWIGATLCLLKPKGNLDMNYLTLIFQKHQITALSTVPTVISALTQYLNDFVKNQSILISVRCLCSSGEILSPQTASLISKFLNKTCHLYNLYGPAECTLNCTFHRVTPVDLESKTIPIGCPFPGYKCYILDNYFQPIVFDHQVGELFVGGHGVFQGYFNRFDLTEKVLVRLFNHEDFFYRTGDLVRIDSKSQTLHYIGRNDFQIKLRGQRIELGEIESILMKSSSTITNCIVIKSLHNNDEHLVTYIQSKIHLNLDQLRDECLKYLPLFMVPSLFIRLDQFPLNSNGKLDRKALPKPDFSLLSKSSNAILDKSPRSDLEQQLSLIWCKILHLESIPSVNVSFFRLGGHSLLLMRLHHLYQTQFHQMININDLFSQTTIAKHVHLLQNQCLTIESIWFPLNIKQGPASFSQMSVWLAERTRLFDDDKLLPTYNLSKIFRIDSGHLLLDRLIHSINLIVMKHWIFRTKLKFDVTNNLLCQIIDDQINYPLRVTTIDNEEEEKILLHEEMWRPFDTEHESAFRCHFIRYNETNELSKNDFILFIFHHGSFDGRAIDLFLGELLLSYQGFDLQTPSLQYIDYSIYERKLPMIEARTFWNDLLTDYPYHQKLNLRQRKNISFTHRNGRGEQMTFPIENSVAHAMISYANQSNVTLFQIGLTCFYLFLAQISFENCDSCIGVIHMNRYRSELVSMIGMFANILPCRIQLTNLDEISFSELIHQVQQIFLQTVQYSHLPYDQLINLHRKPTVYQQFPYLQTLFAVNTTVIDYTNMEKMKFDETCSLSTYETKDEDHQMGFMFDLDLSFLYDKNNSTINCVWAYMFEVFDRETVEEHANNFNQLLFQLFGSFNQQQLQKPLGKIIEFNKSLFEENNLNQITIDITNNSTNQQNLSFVKTIRDVFSRILKCLIDDNDLNKSFFQLGGTSLMALQTITLLQKEISARITNSFFFNHLSIIELAQAIENDHSLFFNHNF</sequence>
<dbReference type="GO" id="GO:0043041">
    <property type="term" value="P:amino acid activation for nonribosomal peptide biosynthetic process"/>
    <property type="evidence" value="ECO:0007669"/>
    <property type="project" value="TreeGrafter"/>
</dbReference>
<evidence type="ECO:0000313" key="5">
    <source>
        <dbReference type="EMBL" id="CAF1243498.1"/>
    </source>
</evidence>